<dbReference type="EMBL" id="JAIFTL010000001">
    <property type="protein sequence ID" value="KAG9327748.1"/>
    <property type="molecule type" value="Genomic_DNA"/>
</dbReference>
<dbReference type="Pfam" id="PF08313">
    <property type="entry name" value="SCA7"/>
    <property type="match status" value="1"/>
</dbReference>
<feature type="compositionally biased region" description="Basic and acidic residues" evidence="1">
    <location>
        <begin position="167"/>
        <end position="177"/>
    </location>
</feature>
<evidence type="ECO:0000256" key="1">
    <source>
        <dbReference type="SAM" id="MobiDB-lite"/>
    </source>
</evidence>
<proteinExistence type="predicted"/>
<dbReference type="Proteomes" id="UP000717515">
    <property type="component" value="Unassembled WGS sequence"/>
</dbReference>
<reference evidence="3" key="1">
    <citation type="submission" date="2021-07" db="EMBL/GenBank/DDBJ databases">
        <title>Draft genome of Mortierella alpina, strain LL118, isolated from an aspen leaf litter sample.</title>
        <authorList>
            <person name="Yang S."/>
            <person name="Vinatzer B.A."/>
        </authorList>
    </citation>
    <scope>NUCLEOTIDE SEQUENCE</scope>
    <source>
        <strain evidence="3">LL118</strain>
    </source>
</reference>
<dbReference type="Gene3D" id="6.10.140.670">
    <property type="match status" value="1"/>
</dbReference>
<protein>
    <recommendedName>
        <fullName evidence="2">SCA7 domain-containing protein</fullName>
    </recommendedName>
</protein>
<dbReference type="PROSITE" id="PS51505">
    <property type="entry name" value="SCA7"/>
    <property type="match status" value="1"/>
</dbReference>
<comment type="caution">
    <text evidence="3">The sequence shown here is derived from an EMBL/GenBank/DDBJ whole genome shotgun (WGS) entry which is preliminary data.</text>
</comment>
<name>A0A9P8D3K6_MORAP</name>
<dbReference type="GO" id="GO:0000124">
    <property type="term" value="C:SAGA complex"/>
    <property type="evidence" value="ECO:0007669"/>
    <property type="project" value="InterPro"/>
</dbReference>
<dbReference type="PANTHER" id="PTHR47805">
    <property type="entry name" value="SAGA-ASSOCIATED FACTOR 73"/>
    <property type="match status" value="1"/>
</dbReference>
<feature type="compositionally biased region" description="Basic and acidic residues" evidence="1">
    <location>
        <begin position="206"/>
        <end position="215"/>
    </location>
</feature>
<evidence type="ECO:0000313" key="4">
    <source>
        <dbReference type="Proteomes" id="UP000717515"/>
    </source>
</evidence>
<feature type="compositionally biased region" description="Basic residues" evidence="1">
    <location>
        <begin position="216"/>
        <end position="227"/>
    </location>
</feature>
<organism evidence="3 4">
    <name type="scientific">Mortierella alpina</name>
    <name type="common">Oleaginous fungus</name>
    <name type="synonym">Mortierella renispora</name>
    <dbReference type="NCBI Taxonomy" id="64518"/>
    <lineage>
        <taxon>Eukaryota</taxon>
        <taxon>Fungi</taxon>
        <taxon>Fungi incertae sedis</taxon>
        <taxon>Mucoromycota</taxon>
        <taxon>Mortierellomycotina</taxon>
        <taxon>Mortierellomycetes</taxon>
        <taxon>Mortierellales</taxon>
        <taxon>Mortierellaceae</taxon>
        <taxon>Mortierella</taxon>
    </lineage>
</organism>
<evidence type="ECO:0000313" key="3">
    <source>
        <dbReference type="EMBL" id="KAG9327748.1"/>
    </source>
</evidence>
<feature type="domain" description="SCA7" evidence="2">
    <location>
        <begin position="226"/>
        <end position="292"/>
    </location>
</feature>
<dbReference type="AlphaFoldDB" id="A0A9P8D3K6"/>
<dbReference type="InterPro" id="IPR013243">
    <property type="entry name" value="SCA7_dom"/>
</dbReference>
<feature type="region of interest" description="Disordered" evidence="1">
    <location>
        <begin position="167"/>
        <end position="232"/>
    </location>
</feature>
<dbReference type="InterPro" id="IPR037804">
    <property type="entry name" value="SGF73"/>
</dbReference>
<gene>
    <name evidence="3" type="ORF">KVV02_000194</name>
</gene>
<evidence type="ECO:0000259" key="2">
    <source>
        <dbReference type="PROSITE" id="PS51505"/>
    </source>
</evidence>
<dbReference type="PANTHER" id="PTHR47805:SF1">
    <property type="entry name" value="SAGA-ASSOCIATED FACTOR 73"/>
    <property type="match status" value="1"/>
</dbReference>
<sequence>MEQRREIELAEAGILNNAQSLLGSDTVSSLSGLVNPQTLSVFRDQDRWKKLPRGSSSSSSSASINNDIFKSSTSWAGLRSQLDAEEHCDLSEKISQSKSKAPTASRLEYKEMKTYGGMPLVDEVVVVTCVNCEKPMIPSAYKEHRAKCKITQTTEASAEPALAIRTDVVDKKSDTPKSKKRKESAVTEEPETPLSAVEMSPPPSIPEKKPSEKKQKAVKPPKVKPPGRVKGPLDLDKQCGVIIPGGAPCARSLTCKSHSMSSKRAVEGRSRPYDVLLGQYQKKPVPVKDEKAKDSEMPLAEKEDVNVDSDEEFNDLLDAVKSYEPQPLAVRPTTYVRRRNNCLRIRDLFFDALKGPCRPILPSGSTHEQSSMHL</sequence>
<accession>A0A9P8D3K6</accession>